<dbReference type="InterPro" id="IPR003790">
    <property type="entry name" value="GHL10"/>
</dbReference>
<sequence>MASYDWPRRAVWLDIAADFKRPQDVREFVNWSRRAGMGIVFPCIAHATGTLCYESEYAPTALGYREWNPLRILLDECHAAGIEVHPWFVVFCWGSNLLPYLEGKAYEIGSTPPLQRSHPDWFTTDLYGRHTLEAPSLGPGPGGLTMLDPGKVEVRQFLRHVVTELLSKYPDVDGIHLDYIRYEDYRCTLRLDVTDAPDIGRRIKVGDILYITRPHSDLPGEQDLDLFYELTALSTSEAVLERQYRYCYCDSCLARFSQETGIRIPDLPDTHSVARWLWEEAPEAWVRWRAQQVTDAVRSIAGPVHAAHKRLSAAVFWNYPAIVRTIAQDWVEWAREGLLDFAVPMTYGFAAERVGELTRGYVQLVGTDCPVYAGVLRNDGYPLGGEELQRYEALVSENGGAGVALFCYGTWRGVI</sequence>
<evidence type="ECO:0000313" key="3">
    <source>
        <dbReference type="EMBL" id="WRP17442.1"/>
    </source>
</evidence>
<keyword evidence="1" id="KW-0732">Signal</keyword>
<dbReference type="PANTHER" id="PTHR43405:SF1">
    <property type="entry name" value="GLYCOSYL HYDROLASE DIGH"/>
    <property type="match status" value="1"/>
</dbReference>
<dbReference type="Pfam" id="PF02638">
    <property type="entry name" value="GHL10"/>
    <property type="match status" value="1"/>
</dbReference>
<evidence type="ECO:0000313" key="4">
    <source>
        <dbReference type="Proteomes" id="UP001332192"/>
    </source>
</evidence>
<proteinExistence type="predicted"/>
<accession>A0ABZ1BXC8</accession>
<dbReference type="Proteomes" id="UP001332192">
    <property type="component" value="Chromosome"/>
</dbReference>
<dbReference type="EMBL" id="CP141615">
    <property type="protein sequence ID" value="WRP17442.1"/>
    <property type="molecule type" value="Genomic_DNA"/>
</dbReference>
<reference evidence="3 4" key="1">
    <citation type="journal article" date="2024" name="Front. Microbiol.">
        <title>Novel thermophilic genera Geochorda gen. nov. and Carboxydochorda gen. nov. from the deep terrestrial subsurface reveal the ecophysiological diversity in the class Limnochordia.</title>
        <authorList>
            <person name="Karnachuk O.V."/>
            <person name="Lukina A.P."/>
            <person name="Avakyan M.R."/>
            <person name="Kadnikov V.V."/>
            <person name="Begmatov S."/>
            <person name="Beletsky A.V."/>
            <person name="Vlasova K.G."/>
            <person name="Novikov A.A."/>
            <person name="Shcherbakova V.A."/>
            <person name="Mardanov A.V."/>
            <person name="Ravin N.V."/>
        </authorList>
    </citation>
    <scope>NUCLEOTIDE SEQUENCE [LARGE SCALE GENOMIC DNA]</scope>
    <source>
        <strain evidence="3 4">L945</strain>
    </source>
</reference>
<dbReference type="InterPro" id="IPR052177">
    <property type="entry name" value="Divisome_Glycosyl_Hydrolase"/>
</dbReference>
<protein>
    <submittedName>
        <fullName evidence="3">Family 10 glycosylhydrolase</fullName>
    </submittedName>
</protein>
<organism evidence="3 4">
    <name type="scientific">Carboxydichorda subterranea</name>
    <dbReference type="NCBI Taxonomy" id="3109565"/>
    <lineage>
        <taxon>Bacteria</taxon>
        <taxon>Bacillati</taxon>
        <taxon>Bacillota</taxon>
        <taxon>Limnochordia</taxon>
        <taxon>Limnochordales</taxon>
        <taxon>Geochordaceae</taxon>
        <taxon>Carboxydichorda</taxon>
    </lineage>
</organism>
<gene>
    <name evidence="3" type="ORF">U7230_00040</name>
</gene>
<name>A0ABZ1BXC8_9FIRM</name>
<keyword evidence="4" id="KW-1185">Reference proteome</keyword>
<evidence type="ECO:0000256" key="1">
    <source>
        <dbReference type="ARBA" id="ARBA00022729"/>
    </source>
</evidence>
<dbReference type="SUPFAM" id="SSF51445">
    <property type="entry name" value="(Trans)glycosidases"/>
    <property type="match status" value="1"/>
</dbReference>
<dbReference type="PANTHER" id="PTHR43405">
    <property type="entry name" value="GLYCOSYL HYDROLASE DIGH"/>
    <property type="match status" value="1"/>
</dbReference>
<evidence type="ECO:0000259" key="2">
    <source>
        <dbReference type="Pfam" id="PF02638"/>
    </source>
</evidence>
<dbReference type="InterPro" id="IPR017853">
    <property type="entry name" value="GH"/>
</dbReference>
<dbReference type="Gene3D" id="3.20.20.80">
    <property type="entry name" value="Glycosidases"/>
    <property type="match status" value="2"/>
</dbReference>
<dbReference type="RefSeq" id="WP_324716712.1">
    <property type="nucleotide sequence ID" value="NZ_CP141615.1"/>
</dbReference>
<feature type="domain" description="Glycosyl hydrolase-like 10" evidence="2">
    <location>
        <begin position="9"/>
        <end position="180"/>
    </location>
</feature>